<proteinExistence type="predicted"/>
<evidence type="ECO:0000313" key="2">
    <source>
        <dbReference type="Proteomes" id="UP001163336"/>
    </source>
</evidence>
<dbReference type="Proteomes" id="UP001163336">
    <property type="component" value="Chromosome"/>
</dbReference>
<dbReference type="EMBL" id="AP026966">
    <property type="protein sequence ID" value="BDT60287.1"/>
    <property type="molecule type" value="Genomic_DNA"/>
</dbReference>
<protein>
    <submittedName>
        <fullName evidence="1">Uncharacterized protein</fullName>
    </submittedName>
</protein>
<evidence type="ECO:0000313" key="1">
    <source>
        <dbReference type="EMBL" id="BDT60287.1"/>
    </source>
</evidence>
<organism evidence="1 2">
    <name type="scientific">Massilia varians</name>
    <dbReference type="NCBI Taxonomy" id="457921"/>
    <lineage>
        <taxon>Bacteria</taxon>
        <taxon>Pseudomonadati</taxon>
        <taxon>Pseudomonadota</taxon>
        <taxon>Betaproteobacteria</taxon>
        <taxon>Burkholderiales</taxon>
        <taxon>Oxalobacteraceae</taxon>
        <taxon>Telluria group</taxon>
        <taxon>Massilia</taxon>
    </lineage>
</organism>
<reference evidence="1" key="1">
    <citation type="submission" date="2022-11" db="EMBL/GenBank/DDBJ databases">
        <title>Isolation and characterization of PLA-degrading bacterium Massilia sp. from Antarctic soil.</title>
        <authorList>
            <person name="Sato K."/>
            <person name="Gomez-Fuentes C."/>
            <person name="Ahmad S.A."/>
            <person name="Zulkharnain A."/>
        </authorList>
    </citation>
    <scope>NUCLEOTIDE SEQUENCE</scope>
    <source>
        <strain evidence="1">N-3</strain>
    </source>
</reference>
<sequence>MPSFSATFRSGPSTTQMLASLPRIRSTRYLVAFLLTLAMVFAHWQGLAHRIAHATQYASAALDSAVNGSAASHQNTVPHSCIAFDAATVAPALDTPACTIAILPAGRMPALWTAFASRHAPFTPYFSSRAPPVA</sequence>
<gene>
    <name evidence="1" type="ORF">MasN3_37810</name>
</gene>
<name>A0ABM8CAG9_9BURK</name>
<keyword evidence="2" id="KW-1185">Reference proteome</keyword>
<accession>A0ABM8CAG9</accession>